<dbReference type="AlphaFoldDB" id="A0A4Q2KDX1"/>
<dbReference type="EMBL" id="SDOZ01000002">
    <property type="protein sequence ID" value="RXZ62219.1"/>
    <property type="molecule type" value="Genomic_DNA"/>
</dbReference>
<sequence>MSEITEISPQVKDKNRCNIYVDGSFYCGMKLETAVRSRLKVGQHVEKAFLDEIQLENEKSEAMDRALNFLSASMKTGRQVTDYLKKKGYVPAVCEYVRERLEGYGYVDDAEYCRAYLASASKTKGRRLLEAELKKRGAKAECVEEALASLEGGADSAFAVLSKYMKNREFSRENLSRGFKYLMGKGFDYDDARAALERLGAETEEE</sequence>
<evidence type="ECO:0000256" key="3">
    <source>
        <dbReference type="ARBA" id="ARBA00018111"/>
    </source>
</evidence>
<dbReference type="GO" id="GO:0005737">
    <property type="term" value="C:cytoplasm"/>
    <property type="evidence" value="ECO:0007669"/>
    <property type="project" value="UniProtKB-SubCell"/>
</dbReference>
<evidence type="ECO:0000313" key="9">
    <source>
        <dbReference type="Proteomes" id="UP000291269"/>
    </source>
</evidence>
<dbReference type="GO" id="GO:0006282">
    <property type="term" value="P:regulation of DNA repair"/>
    <property type="evidence" value="ECO:0007669"/>
    <property type="project" value="UniProtKB-UniRule"/>
</dbReference>
<organism evidence="8 9">
    <name type="scientific">Candidatus Borkfalkia ceftriaxoniphila</name>
    <dbReference type="NCBI Taxonomy" id="2508949"/>
    <lineage>
        <taxon>Bacteria</taxon>
        <taxon>Bacillati</taxon>
        <taxon>Bacillota</taxon>
        <taxon>Clostridia</taxon>
        <taxon>Christensenellales</taxon>
        <taxon>Christensenellaceae</taxon>
        <taxon>Candidatus Borkfalkia</taxon>
    </lineage>
</organism>
<evidence type="ECO:0000256" key="1">
    <source>
        <dbReference type="ARBA" id="ARBA00004496"/>
    </source>
</evidence>
<dbReference type="Proteomes" id="UP000291269">
    <property type="component" value="Unassembled WGS sequence"/>
</dbReference>
<dbReference type="Pfam" id="PF21982">
    <property type="entry name" value="RecX_HTH1"/>
    <property type="match status" value="1"/>
</dbReference>
<dbReference type="InterPro" id="IPR053924">
    <property type="entry name" value="RecX_HTH_2nd"/>
</dbReference>
<evidence type="ECO:0000256" key="2">
    <source>
        <dbReference type="ARBA" id="ARBA00009695"/>
    </source>
</evidence>
<dbReference type="InterPro" id="IPR036388">
    <property type="entry name" value="WH-like_DNA-bd_sf"/>
</dbReference>
<dbReference type="HAMAP" id="MF_01114">
    <property type="entry name" value="RecX"/>
    <property type="match status" value="1"/>
</dbReference>
<name>A0A4Q2KDX1_9FIRM</name>
<dbReference type="Gene3D" id="1.10.10.10">
    <property type="entry name" value="Winged helix-like DNA-binding domain superfamily/Winged helix DNA-binding domain"/>
    <property type="match status" value="3"/>
</dbReference>
<proteinExistence type="inferred from homology"/>
<evidence type="ECO:0000256" key="5">
    <source>
        <dbReference type="HAMAP-Rule" id="MF_01114"/>
    </source>
</evidence>
<keyword evidence="9" id="KW-1185">Reference proteome</keyword>
<dbReference type="Pfam" id="PF02631">
    <property type="entry name" value="RecX_HTH2"/>
    <property type="match status" value="1"/>
</dbReference>
<gene>
    <name evidence="5" type="primary">recX</name>
    <name evidence="8" type="ORF">ESZ91_07440</name>
</gene>
<dbReference type="OrthoDB" id="9804967at2"/>
<comment type="function">
    <text evidence="5">Modulates RecA activity.</text>
</comment>
<reference evidence="8 9" key="1">
    <citation type="journal article" date="2019" name="Gut">
        <title>Antibiotics-induced monodominance of a novel gut bacterial order.</title>
        <authorList>
            <person name="Hildebrand F."/>
            <person name="Moitinho-Silva L."/>
            <person name="Blasche S."/>
            <person name="Jahn M.T."/>
            <person name="Gossmann T.I."/>
            <person name="Heuerta-Cepas J."/>
            <person name="Hercog R."/>
            <person name="Luetge M."/>
            <person name="Bahram M."/>
            <person name="Pryszlak A."/>
            <person name="Alves R.J."/>
            <person name="Waszak S.M."/>
            <person name="Zhu A."/>
            <person name="Ye L."/>
            <person name="Costea P.I."/>
            <person name="Aalvink S."/>
            <person name="Belzer C."/>
            <person name="Forslund S.K."/>
            <person name="Sunagawa S."/>
            <person name="Hentschel U."/>
            <person name="Merten C."/>
            <person name="Patil K.R."/>
            <person name="Benes V."/>
            <person name="Bork P."/>
        </authorList>
    </citation>
    <scope>NUCLEOTIDE SEQUENCE [LARGE SCALE GENOMIC DNA]</scope>
    <source>
        <strain evidence="8 9">HDS1380</strain>
    </source>
</reference>
<comment type="similarity">
    <text evidence="2 5">Belongs to the RecX family.</text>
</comment>
<comment type="subcellular location">
    <subcellularLocation>
        <location evidence="1 5">Cytoplasm</location>
    </subcellularLocation>
</comment>
<feature type="domain" description="RecX second three-helical" evidence="6">
    <location>
        <begin position="108"/>
        <end position="147"/>
    </location>
</feature>
<dbReference type="PANTHER" id="PTHR33602:SF1">
    <property type="entry name" value="REGULATORY PROTEIN RECX FAMILY PROTEIN"/>
    <property type="match status" value="1"/>
</dbReference>
<keyword evidence="4 5" id="KW-0963">Cytoplasm</keyword>
<evidence type="ECO:0000259" key="7">
    <source>
        <dbReference type="Pfam" id="PF21982"/>
    </source>
</evidence>
<comment type="caution">
    <text evidence="8">The sequence shown here is derived from an EMBL/GenBank/DDBJ whole genome shotgun (WGS) entry which is preliminary data.</text>
</comment>
<dbReference type="InterPro" id="IPR053926">
    <property type="entry name" value="RecX_HTH_1st"/>
</dbReference>
<feature type="domain" description="RecX first three-helical" evidence="7">
    <location>
        <begin position="62"/>
        <end position="101"/>
    </location>
</feature>
<dbReference type="RefSeq" id="WP_129225707.1">
    <property type="nucleotide sequence ID" value="NZ_SDOZ01000002.1"/>
</dbReference>
<evidence type="ECO:0000313" key="8">
    <source>
        <dbReference type="EMBL" id="RXZ62219.1"/>
    </source>
</evidence>
<dbReference type="InterPro" id="IPR003783">
    <property type="entry name" value="Regulatory_RecX"/>
</dbReference>
<dbReference type="PANTHER" id="PTHR33602">
    <property type="entry name" value="REGULATORY PROTEIN RECX FAMILY PROTEIN"/>
    <property type="match status" value="1"/>
</dbReference>
<accession>A0A4Q2KDX1</accession>
<protein>
    <recommendedName>
        <fullName evidence="3 5">Regulatory protein RecX</fullName>
    </recommendedName>
</protein>
<evidence type="ECO:0000259" key="6">
    <source>
        <dbReference type="Pfam" id="PF02631"/>
    </source>
</evidence>
<evidence type="ECO:0000256" key="4">
    <source>
        <dbReference type="ARBA" id="ARBA00022490"/>
    </source>
</evidence>